<reference evidence="2 3" key="1">
    <citation type="submission" date="2011-02" db="EMBL/GenBank/DDBJ databases">
        <title>The Genome Sequence of Sphaeroforma arctica JP610.</title>
        <authorList>
            <consortium name="The Broad Institute Genome Sequencing Platform"/>
            <person name="Russ C."/>
            <person name="Cuomo C."/>
            <person name="Young S.K."/>
            <person name="Zeng Q."/>
            <person name="Gargeya S."/>
            <person name="Alvarado L."/>
            <person name="Berlin A."/>
            <person name="Chapman S.B."/>
            <person name="Chen Z."/>
            <person name="Freedman E."/>
            <person name="Gellesch M."/>
            <person name="Goldberg J."/>
            <person name="Griggs A."/>
            <person name="Gujja S."/>
            <person name="Heilman E."/>
            <person name="Heiman D."/>
            <person name="Howarth C."/>
            <person name="Mehta T."/>
            <person name="Neiman D."/>
            <person name="Pearson M."/>
            <person name="Roberts A."/>
            <person name="Saif S."/>
            <person name="Shea T."/>
            <person name="Shenoy N."/>
            <person name="Sisk P."/>
            <person name="Stolte C."/>
            <person name="Sykes S."/>
            <person name="White J."/>
            <person name="Yandava C."/>
            <person name="Burger G."/>
            <person name="Gray M.W."/>
            <person name="Holland P.W.H."/>
            <person name="King N."/>
            <person name="Lang F.B.F."/>
            <person name="Roger A.J."/>
            <person name="Ruiz-Trillo I."/>
            <person name="Haas B."/>
            <person name="Nusbaum C."/>
            <person name="Birren B."/>
        </authorList>
    </citation>
    <scope>NUCLEOTIDE SEQUENCE [LARGE SCALE GENOMIC DNA]</scope>
    <source>
        <strain evidence="2 3">JP610</strain>
    </source>
</reference>
<accession>A0A0L0FN70</accession>
<organism evidence="2 3">
    <name type="scientific">Sphaeroforma arctica JP610</name>
    <dbReference type="NCBI Taxonomy" id="667725"/>
    <lineage>
        <taxon>Eukaryota</taxon>
        <taxon>Ichthyosporea</taxon>
        <taxon>Ichthyophonida</taxon>
        <taxon>Sphaeroforma</taxon>
    </lineage>
</organism>
<proteinExistence type="predicted"/>
<feature type="compositionally biased region" description="Basic and acidic residues" evidence="1">
    <location>
        <begin position="47"/>
        <end position="60"/>
    </location>
</feature>
<evidence type="ECO:0000313" key="2">
    <source>
        <dbReference type="EMBL" id="KNC78179.1"/>
    </source>
</evidence>
<protein>
    <submittedName>
        <fullName evidence="2">Uncharacterized protein</fullName>
    </submittedName>
</protein>
<dbReference type="GeneID" id="25909889"/>
<gene>
    <name evidence="2" type="ORF">SARC_09385</name>
</gene>
<dbReference type="RefSeq" id="XP_014152081.1">
    <property type="nucleotide sequence ID" value="XM_014296606.1"/>
</dbReference>
<evidence type="ECO:0000313" key="3">
    <source>
        <dbReference type="Proteomes" id="UP000054560"/>
    </source>
</evidence>
<evidence type="ECO:0000256" key="1">
    <source>
        <dbReference type="SAM" id="MobiDB-lite"/>
    </source>
</evidence>
<dbReference type="Proteomes" id="UP000054560">
    <property type="component" value="Unassembled WGS sequence"/>
</dbReference>
<sequence>MNPNKIHPQVGLLFAPSPGKRQKSYSSDRSDTEYVTTTSSPNKKRLKLENRAENRANGVSDRKKDAVREYLYAEPCTHPDEIDGWEIPGRAPGVISALKLHAAALEFQFQHLCSDDNVLRTKAIRDIIDLVSRSISMDKHKLSVLGKVLYIKYHTRGDAKKGNYGVKEWNKWIAHAWKDTPAQ</sequence>
<dbReference type="EMBL" id="KQ242543">
    <property type="protein sequence ID" value="KNC78179.1"/>
    <property type="molecule type" value="Genomic_DNA"/>
</dbReference>
<dbReference type="AlphaFoldDB" id="A0A0L0FN70"/>
<name>A0A0L0FN70_9EUKA</name>
<feature type="region of interest" description="Disordered" evidence="1">
    <location>
        <begin position="1"/>
        <end position="60"/>
    </location>
</feature>
<keyword evidence="3" id="KW-1185">Reference proteome</keyword>